<dbReference type="STRING" id="2082308.A0A2K1R2S8"/>
<feature type="compositionally biased region" description="Polar residues" evidence="1">
    <location>
        <begin position="371"/>
        <end position="393"/>
    </location>
</feature>
<sequence length="499" mass="54404">MSGLAPPGQKHHAKEDPGAHELAESSDEHFSDASEGQGNRSRSGTASSPVPVTRVERVDDEPRYGEVPGTSAYNLRAQDAVPDEIEVVPEGMRSRSASRLSESDRPLTPGGTMIPKTVVEKVEPENPSYGEVPGTEAWEKRRADAEPDEVLMSPTKTRLNLEGEPTEHRSDSRRLSDQSRGEEVEHDIDRPPDAGDDRGDDAEDEAEDDGFGDDFDDFEEGEHVDGDDFGDFGDAEDATPVPTPRNDPPALIDPLADLPSLDFLSLHTTKDIHEAISPYLQEMFPGLRDELPTPTDIGQPEPLLTDRSSALWSQLVAPPPLQPPNWIKSRIRRLFLVSLGVPVDLDEILPASKQKKLILPSIHLNGESPRPSGQLTRTIQGNASTTSVATTDSKTGEPKRERRKKGPPERAGPPPPPKFDTSAASLISKTTEAALQSLTDDELKGHVGRLETIVAEANQVLEYWLHRKDSALGDKEAFEGVIENLVGFVAKSKASKSKR</sequence>
<dbReference type="Pfam" id="PF17104">
    <property type="entry name" value="YBL010C_LAA2"/>
    <property type="match status" value="1"/>
</dbReference>
<dbReference type="OrthoDB" id="5378975at2759"/>
<organism evidence="2 3">
    <name type="scientific">Sphaceloma murrayae</name>
    <dbReference type="NCBI Taxonomy" id="2082308"/>
    <lineage>
        <taxon>Eukaryota</taxon>
        <taxon>Fungi</taxon>
        <taxon>Dikarya</taxon>
        <taxon>Ascomycota</taxon>
        <taxon>Pezizomycotina</taxon>
        <taxon>Dothideomycetes</taxon>
        <taxon>Dothideomycetidae</taxon>
        <taxon>Myriangiales</taxon>
        <taxon>Elsinoaceae</taxon>
        <taxon>Sphaceloma</taxon>
    </lineage>
</organism>
<feature type="region of interest" description="Disordered" evidence="1">
    <location>
        <begin position="362"/>
        <end position="422"/>
    </location>
</feature>
<feature type="region of interest" description="Disordered" evidence="1">
    <location>
        <begin position="1"/>
        <end position="253"/>
    </location>
</feature>
<evidence type="ECO:0000313" key="2">
    <source>
        <dbReference type="EMBL" id="PNS21585.1"/>
    </source>
</evidence>
<dbReference type="InterPro" id="IPR031355">
    <property type="entry name" value="YBL010C/LAA2-like"/>
</dbReference>
<dbReference type="Proteomes" id="UP000243797">
    <property type="component" value="Unassembled WGS sequence"/>
</dbReference>
<reference evidence="2 3" key="1">
    <citation type="submission" date="2017-06" db="EMBL/GenBank/DDBJ databases">
        <title>Draft genome sequence of a variant of Elsinoe murrayae.</title>
        <authorList>
            <person name="Cheng Q."/>
        </authorList>
    </citation>
    <scope>NUCLEOTIDE SEQUENCE [LARGE SCALE GENOMIC DNA]</scope>
    <source>
        <strain evidence="2 3">CQ-2017a</strain>
    </source>
</reference>
<feature type="compositionally biased region" description="Basic and acidic residues" evidence="1">
    <location>
        <begin position="159"/>
        <end position="197"/>
    </location>
</feature>
<dbReference type="GO" id="GO:0016853">
    <property type="term" value="F:isomerase activity"/>
    <property type="evidence" value="ECO:0007669"/>
    <property type="project" value="UniProtKB-KW"/>
</dbReference>
<keyword evidence="2" id="KW-0413">Isomerase</keyword>
<keyword evidence="3" id="KW-1185">Reference proteome</keyword>
<proteinExistence type="predicted"/>
<protein>
    <submittedName>
        <fullName evidence="2">Peptidyl-prolyl cis-trans isomerase-like 4</fullName>
    </submittedName>
</protein>
<dbReference type="InParanoid" id="A0A2K1R2S8"/>
<name>A0A2K1R2S8_9PEZI</name>
<dbReference type="AlphaFoldDB" id="A0A2K1R2S8"/>
<dbReference type="PANTHER" id="PTHR38698:SF1">
    <property type="entry name" value="FUNGAL PROTEIN"/>
    <property type="match status" value="1"/>
</dbReference>
<dbReference type="EMBL" id="NKHZ01000011">
    <property type="protein sequence ID" value="PNS21585.1"/>
    <property type="molecule type" value="Genomic_DNA"/>
</dbReference>
<evidence type="ECO:0000256" key="1">
    <source>
        <dbReference type="SAM" id="MobiDB-lite"/>
    </source>
</evidence>
<feature type="compositionally biased region" description="Acidic residues" evidence="1">
    <location>
        <begin position="198"/>
        <end position="220"/>
    </location>
</feature>
<accession>A0A2K1R2S8</accession>
<comment type="caution">
    <text evidence="2">The sequence shown here is derived from an EMBL/GenBank/DDBJ whole genome shotgun (WGS) entry which is preliminary data.</text>
</comment>
<feature type="compositionally biased region" description="Basic and acidic residues" evidence="1">
    <location>
        <begin position="13"/>
        <end position="32"/>
    </location>
</feature>
<gene>
    <name evidence="2" type="ORF">CAC42_944</name>
</gene>
<feature type="compositionally biased region" description="Acidic residues" evidence="1">
    <location>
        <begin position="227"/>
        <end position="237"/>
    </location>
</feature>
<evidence type="ECO:0000313" key="3">
    <source>
        <dbReference type="Proteomes" id="UP000243797"/>
    </source>
</evidence>
<dbReference type="PANTHER" id="PTHR38698">
    <property type="entry name" value="EXPRESSED PROTEIN"/>
    <property type="match status" value="1"/>
</dbReference>
<feature type="compositionally biased region" description="Polar residues" evidence="1">
    <location>
        <begin position="34"/>
        <end position="50"/>
    </location>
</feature>
<feature type="compositionally biased region" description="Basic and acidic residues" evidence="1">
    <location>
        <begin position="54"/>
        <end position="64"/>
    </location>
</feature>